<dbReference type="GO" id="GO:0048038">
    <property type="term" value="F:quinone binding"/>
    <property type="evidence" value="ECO:0007669"/>
    <property type="project" value="InterPro"/>
</dbReference>
<dbReference type="InterPro" id="IPR008792">
    <property type="entry name" value="PQQD"/>
</dbReference>
<keyword evidence="5" id="KW-1185">Reference proteome</keyword>
<evidence type="ECO:0008006" key="6">
    <source>
        <dbReference type="Google" id="ProtNLM"/>
    </source>
</evidence>
<sequence>MFIKIYSDTCPYLAPGVRLFWDEVRQQSFLLFPEGTLVLNKTALAILELCNCERHTVSENYTVSEIIAALTMKYPSSNLDADVNLFLSQLAARGLIRFESNKSKAK</sequence>
<comment type="caution">
    <text evidence="4">The sequence shown here is derived from an EMBL/GenBank/DDBJ whole genome shotgun (WGS) entry which is preliminary data.</text>
</comment>
<dbReference type="AlphaFoldDB" id="A0A0V7ZL90"/>
<gene>
    <name evidence="4" type="ORF">BC008_41610</name>
</gene>
<dbReference type="GO" id="GO:0018189">
    <property type="term" value="P:pyrroloquinoline quinone biosynthetic process"/>
    <property type="evidence" value="ECO:0007669"/>
    <property type="project" value="UniProtKB-UniPathway"/>
</dbReference>
<comment type="subunit">
    <text evidence="2">Monomer. Interacts with PqqE.</text>
</comment>
<proteinExistence type="predicted"/>
<evidence type="ECO:0000313" key="5">
    <source>
        <dbReference type="Proteomes" id="UP000053372"/>
    </source>
</evidence>
<dbReference type="Pfam" id="PF05402">
    <property type="entry name" value="PqqD"/>
    <property type="match status" value="1"/>
</dbReference>
<reference evidence="4 5" key="1">
    <citation type="journal article" date="2015" name="Genome Announc.">
        <title>Draft Genome of the Euendolithic (true boring) Cyanobacterium Mastigocoleus testarum strain BC008.</title>
        <authorList>
            <person name="Guida B.S."/>
            <person name="Garcia-Pichel F."/>
        </authorList>
    </citation>
    <scope>NUCLEOTIDE SEQUENCE [LARGE SCALE GENOMIC DNA]</scope>
    <source>
        <strain evidence="4 5">BC008</strain>
    </source>
</reference>
<accession>A0A0V7ZL90</accession>
<dbReference type="Proteomes" id="UP000053372">
    <property type="component" value="Unassembled WGS sequence"/>
</dbReference>
<dbReference type="UniPathway" id="UPA00539"/>
<organism evidence="4 5">
    <name type="scientific">Mastigocoleus testarum BC008</name>
    <dbReference type="NCBI Taxonomy" id="371196"/>
    <lineage>
        <taxon>Bacteria</taxon>
        <taxon>Bacillati</taxon>
        <taxon>Cyanobacteriota</taxon>
        <taxon>Cyanophyceae</taxon>
        <taxon>Nostocales</taxon>
        <taxon>Hapalosiphonaceae</taxon>
        <taxon>Mastigocoleus</taxon>
    </lineage>
</organism>
<dbReference type="InterPro" id="IPR022479">
    <property type="entry name" value="PqqD_bac"/>
</dbReference>
<evidence type="ECO:0000256" key="1">
    <source>
        <dbReference type="ARBA" id="ARBA00004886"/>
    </source>
</evidence>
<dbReference type="Gene3D" id="1.10.10.1150">
    <property type="entry name" value="Coenzyme PQQ synthesis protein D (PqqD)"/>
    <property type="match status" value="1"/>
</dbReference>
<dbReference type="InterPro" id="IPR041881">
    <property type="entry name" value="PqqD_sf"/>
</dbReference>
<dbReference type="NCBIfam" id="TIGR03859">
    <property type="entry name" value="PQQ_PqqD"/>
    <property type="match status" value="1"/>
</dbReference>
<evidence type="ECO:0000256" key="3">
    <source>
        <dbReference type="ARBA" id="ARBA00022905"/>
    </source>
</evidence>
<name>A0A0V7ZL90_9CYAN</name>
<keyword evidence="3" id="KW-0884">PQQ biosynthesis</keyword>
<dbReference type="EMBL" id="LMTZ01000107">
    <property type="protein sequence ID" value="KST65434.1"/>
    <property type="molecule type" value="Genomic_DNA"/>
</dbReference>
<protein>
    <recommendedName>
        <fullName evidence="6">Pyrroloquinoline quinone biosynthesis protein PqqD</fullName>
    </recommendedName>
</protein>
<evidence type="ECO:0000256" key="2">
    <source>
        <dbReference type="ARBA" id="ARBA00011741"/>
    </source>
</evidence>
<dbReference type="OrthoDB" id="7995890at2"/>
<comment type="pathway">
    <text evidence="1">Cofactor biosynthesis; pyrroloquinoline quinone biosynthesis.</text>
</comment>
<dbReference type="RefSeq" id="WP_058184012.1">
    <property type="nucleotide sequence ID" value="NZ_LMTZ01000107.1"/>
</dbReference>
<evidence type="ECO:0000313" key="4">
    <source>
        <dbReference type="EMBL" id="KST65434.1"/>
    </source>
</evidence>